<evidence type="ECO:0000256" key="1">
    <source>
        <dbReference type="SAM" id="MobiDB-lite"/>
    </source>
</evidence>
<feature type="region of interest" description="Disordered" evidence="1">
    <location>
        <begin position="142"/>
        <end position="218"/>
    </location>
</feature>
<name>A0ABP0YP77_9ROSI</name>
<accession>A0ABP0YP77</accession>
<reference evidence="2 3" key="1">
    <citation type="submission" date="2024-03" db="EMBL/GenBank/DDBJ databases">
        <authorList>
            <person name="Gkanogiannis A."/>
            <person name="Becerra Lopez-Lavalle L."/>
        </authorList>
    </citation>
    <scope>NUCLEOTIDE SEQUENCE [LARGE SCALE GENOMIC DNA]</scope>
</reference>
<keyword evidence="3" id="KW-1185">Reference proteome</keyword>
<feature type="compositionally biased region" description="Acidic residues" evidence="1">
    <location>
        <begin position="172"/>
        <end position="181"/>
    </location>
</feature>
<protein>
    <submittedName>
        <fullName evidence="2">Uncharacterized protein</fullName>
    </submittedName>
</protein>
<organism evidence="2 3">
    <name type="scientific">Citrullus colocynthis</name>
    <name type="common">colocynth</name>
    <dbReference type="NCBI Taxonomy" id="252529"/>
    <lineage>
        <taxon>Eukaryota</taxon>
        <taxon>Viridiplantae</taxon>
        <taxon>Streptophyta</taxon>
        <taxon>Embryophyta</taxon>
        <taxon>Tracheophyta</taxon>
        <taxon>Spermatophyta</taxon>
        <taxon>Magnoliopsida</taxon>
        <taxon>eudicotyledons</taxon>
        <taxon>Gunneridae</taxon>
        <taxon>Pentapetalae</taxon>
        <taxon>rosids</taxon>
        <taxon>fabids</taxon>
        <taxon>Cucurbitales</taxon>
        <taxon>Cucurbitaceae</taxon>
        <taxon>Benincaseae</taxon>
        <taxon>Citrullus</taxon>
    </lineage>
</organism>
<feature type="compositionally biased region" description="Basic and acidic residues" evidence="1">
    <location>
        <begin position="182"/>
        <end position="218"/>
    </location>
</feature>
<proteinExistence type="predicted"/>
<gene>
    <name evidence="2" type="ORF">CITCOLO1_LOCUS13411</name>
</gene>
<dbReference type="Proteomes" id="UP001642487">
    <property type="component" value="Chromosome 4"/>
</dbReference>
<sequence length="218" mass="24571">MERHCQLLGRFYSLMINAGGQLNEEKKNAGGQLNEDLEIIQSHDITSRILHQKTTPLAVIEGTEKSPPCSLKAKQVEGISNFKRNEKKKENAAGQTHDVLEIKQPPDIPSRDSLQKVGPFNFESIQRNQKASVDPLVVIEEAKKSSPAVRSPFRKSTPLSHSQPSTNSLDISSEELEELEREETHLNKHLDDSFGEDLHKLFQSDQSREGMECTQDHH</sequence>
<evidence type="ECO:0000313" key="3">
    <source>
        <dbReference type="Proteomes" id="UP001642487"/>
    </source>
</evidence>
<feature type="non-terminal residue" evidence="2">
    <location>
        <position position="1"/>
    </location>
</feature>
<feature type="compositionally biased region" description="Polar residues" evidence="1">
    <location>
        <begin position="157"/>
        <end position="171"/>
    </location>
</feature>
<evidence type="ECO:0000313" key="2">
    <source>
        <dbReference type="EMBL" id="CAK9321341.1"/>
    </source>
</evidence>
<dbReference type="EMBL" id="OZ021738">
    <property type="protein sequence ID" value="CAK9321341.1"/>
    <property type="molecule type" value="Genomic_DNA"/>
</dbReference>